<reference evidence="1 2" key="1">
    <citation type="journal article" date="2021" name="Genome Biol.">
        <title>AFLAP: assembly-free linkage analysis pipeline using k-mers from genome sequencing data.</title>
        <authorList>
            <person name="Fletcher K."/>
            <person name="Zhang L."/>
            <person name="Gil J."/>
            <person name="Han R."/>
            <person name="Cavanaugh K."/>
            <person name="Michelmore R."/>
        </authorList>
    </citation>
    <scope>NUCLEOTIDE SEQUENCE [LARGE SCALE GENOMIC DNA]</scope>
    <source>
        <strain evidence="1 2">SF5</strain>
    </source>
</reference>
<sequence>MTQTNLQGDIGREESRVVTMTRHKHSNAGGLEVEMAEPIEEVDIEWGQVFSAGESSRSFVEGRSITDE</sequence>
<gene>
    <name evidence="1" type="ORF">CCR75_003435</name>
</gene>
<organism evidence="1 2">
    <name type="scientific">Bremia lactucae</name>
    <name type="common">Lettuce downy mildew</name>
    <dbReference type="NCBI Taxonomy" id="4779"/>
    <lineage>
        <taxon>Eukaryota</taxon>
        <taxon>Sar</taxon>
        <taxon>Stramenopiles</taxon>
        <taxon>Oomycota</taxon>
        <taxon>Peronosporomycetes</taxon>
        <taxon>Peronosporales</taxon>
        <taxon>Peronosporaceae</taxon>
        <taxon>Bremia</taxon>
    </lineage>
</organism>
<dbReference type="RefSeq" id="XP_067821422.1">
    <property type="nucleotide sequence ID" value="XM_067961530.1"/>
</dbReference>
<accession>A0A976IHK4</accession>
<dbReference type="AlphaFoldDB" id="A0A976IHK4"/>
<dbReference type="GeneID" id="94347201"/>
<dbReference type="Proteomes" id="UP000294530">
    <property type="component" value="Unassembled WGS sequence"/>
</dbReference>
<evidence type="ECO:0000313" key="1">
    <source>
        <dbReference type="EMBL" id="TDH71923.1"/>
    </source>
</evidence>
<protein>
    <submittedName>
        <fullName evidence="1">Uncharacterized protein</fullName>
    </submittedName>
</protein>
<dbReference type="EMBL" id="SHOA02000038">
    <property type="protein sequence ID" value="TDH71923.1"/>
    <property type="molecule type" value="Genomic_DNA"/>
</dbReference>
<comment type="caution">
    <text evidence="1">The sequence shown here is derived from an EMBL/GenBank/DDBJ whole genome shotgun (WGS) entry which is preliminary data.</text>
</comment>
<proteinExistence type="predicted"/>
<name>A0A976IHK4_BRELC</name>
<dbReference type="KEGG" id="blac:94347201"/>
<evidence type="ECO:0000313" key="2">
    <source>
        <dbReference type="Proteomes" id="UP000294530"/>
    </source>
</evidence>
<keyword evidence="2" id="KW-1185">Reference proteome</keyword>